<dbReference type="RefSeq" id="WP_219474506.1">
    <property type="nucleotide sequence ID" value="NZ_BSCX01000004.1"/>
</dbReference>
<feature type="domain" description="Sequence-variable mosaic (SVM) signal sequence" evidence="1">
    <location>
        <begin position="1"/>
        <end position="32"/>
    </location>
</feature>
<gene>
    <name evidence="2" type="ORF">HGD80_03505</name>
</gene>
<dbReference type="EMBL" id="CP066882">
    <property type="protein sequence ID" value="QYC30834.1"/>
    <property type="molecule type" value="Genomic_DNA"/>
</dbReference>
<evidence type="ECO:0000259" key="1">
    <source>
        <dbReference type="Pfam" id="PF12113"/>
    </source>
</evidence>
<organism evidence="2 3">
    <name type="scientific">Paulownia witches'-broom phytoplasma</name>
    <dbReference type="NCBI Taxonomy" id="39647"/>
    <lineage>
        <taxon>Bacteria</taxon>
        <taxon>Bacillati</taxon>
        <taxon>Mycoplasmatota</taxon>
        <taxon>Mollicutes</taxon>
        <taxon>Acholeplasmatales</taxon>
        <taxon>Acholeplasmataceae</taxon>
        <taxon>Candidatus Phytoplasma</taxon>
        <taxon>16SrI (Aster yellows group)</taxon>
    </lineage>
</organism>
<evidence type="ECO:0000313" key="3">
    <source>
        <dbReference type="Proteomes" id="UP000825369"/>
    </source>
</evidence>
<accession>A0ABX8TN24</accession>
<protein>
    <submittedName>
        <fullName evidence="2">SVM family protein</fullName>
    </submittedName>
</protein>
<keyword evidence="3" id="KW-1185">Reference proteome</keyword>
<proteinExistence type="predicted"/>
<sequence>MFKIKNNLLLLNIFVFILLGLFLITSNKQVIATPNEEFIGDMRIVNTTFSDINRIKYFQPFSQYFDFTISGPCYNGNIATSAIMWKIKNPPHNLLGVYFDNGTKDDEDDKYTLEDLKQMGNGASNMYIFWQYEQK</sequence>
<dbReference type="InterPro" id="IPR021970">
    <property type="entry name" value="SVM_signal"/>
</dbReference>
<dbReference type="Pfam" id="PF12113">
    <property type="entry name" value="SVM_signal"/>
    <property type="match status" value="1"/>
</dbReference>
<reference evidence="2 3" key="1">
    <citation type="journal article" date="2021" name="Mol. Plant">
        <title>Genomic insights into the fast growth of paulownias and the formation of Paulownia witches' broom.</title>
        <authorList>
            <person name="Cao Y."/>
            <person name="Sun G."/>
            <person name="Zhai X."/>
            <person name="Xu P."/>
            <person name="Ma L."/>
            <person name="Deng M."/>
            <person name="Zhao Z."/>
            <person name="Yang H."/>
            <person name="Dong Y."/>
            <person name="Shang Z."/>
            <person name="Lv Y."/>
            <person name="Yan L."/>
            <person name="Liu H."/>
            <person name="Cao X."/>
            <person name="Li B."/>
            <person name="Wang Z."/>
            <person name="Zhao X."/>
            <person name="Yu H."/>
            <person name="Wang F."/>
            <person name="Ma W."/>
            <person name="Huang J."/>
            <person name="Fan G."/>
        </authorList>
    </citation>
    <scope>NUCLEOTIDE SEQUENCE [LARGE SCALE GENOMIC DNA]</scope>
    <source>
        <strain evidence="2 3">Zhengzhou</strain>
    </source>
</reference>
<evidence type="ECO:0000313" key="2">
    <source>
        <dbReference type="EMBL" id="QYC30834.1"/>
    </source>
</evidence>
<dbReference type="Proteomes" id="UP000825369">
    <property type="component" value="Chromosome"/>
</dbReference>
<name>A0ABX8TN24_9MOLU</name>